<dbReference type="InterPro" id="IPR011435">
    <property type="entry name" value="UmpAB"/>
</dbReference>
<feature type="transmembrane region" description="Helical" evidence="1">
    <location>
        <begin position="144"/>
        <end position="162"/>
    </location>
</feature>
<proteinExistence type="predicted"/>
<dbReference type="AlphaFoldDB" id="A0A1I3W9R4"/>
<evidence type="ECO:0000313" key="3">
    <source>
        <dbReference type="Proteomes" id="UP000199589"/>
    </source>
</evidence>
<keyword evidence="1" id="KW-0472">Membrane</keyword>
<feature type="transmembrane region" description="Helical" evidence="1">
    <location>
        <begin position="174"/>
        <end position="197"/>
    </location>
</feature>
<dbReference type="Proteomes" id="UP000199589">
    <property type="component" value="Unassembled WGS sequence"/>
</dbReference>
<feature type="transmembrane region" description="Helical" evidence="1">
    <location>
        <begin position="12"/>
        <end position="30"/>
    </location>
</feature>
<gene>
    <name evidence="2" type="ORF">SAMN04488569_100739</name>
</gene>
<feature type="transmembrane region" description="Helical" evidence="1">
    <location>
        <begin position="209"/>
        <end position="229"/>
    </location>
</feature>
<feature type="transmembrane region" description="Helical" evidence="1">
    <location>
        <begin position="399"/>
        <end position="417"/>
    </location>
</feature>
<dbReference type="EMBL" id="FOSJ01000007">
    <property type="protein sequence ID" value="SFK04308.1"/>
    <property type="molecule type" value="Genomic_DNA"/>
</dbReference>
<organism evidence="2 3">
    <name type="scientific">Marinilactibacillus piezotolerans</name>
    <dbReference type="NCBI Taxonomy" id="258723"/>
    <lineage>
        <taxon>Bacteria</taxon>
        <taxon>Bacillati</taxon>
        <taxon>Bacillota</taxon>
        <taxon>Bacilli</taxon>
        <taxon>Lactobacillales</taxon>
        <taxon>Carnobacteriaceae</taxon>
        <taxon>Marinilactibacillus</taxon>
    </lineage>
</organism>
<feature type="transmembrane region" description="Helical" evidence="1">
    <location>
        <begin position="257"/>
        <end position="278"/>
    </location>
</feature>
<accession>A0A1I3W9R4</accession>
<evidence type="ECO:0000256" key="1">
    <source>
        <dbReference type="SAM" id="Phobius"/>
    </source>
</evidence>
<name>A0A1I3W9R4_9LACT</name>
<keyword evidence="1" id="KW-0812">Transmembrane</keyword>
<sequence length="493" mass="51766">MNALKERFFEVLRAVLPIVILVVLIHFMVVPLPSSALVGFLMGAVAIIIGMTIFLVGIDIAITPIGTNMGKGIAFSNKVIVVVLAGLILGFFISAAEPSLTVLGNQIGTVTGNAVSSMFIIGVVSIGIAVMVVIGLLRIVYSLSLIYVLTIAYGIIFILSFFTSSEFLSIAFDASGATTGSVTVPFLLALSTGIAGLKKNSKTSEEDSFGLVAIASTGAILSVMIVNIFSPMGELTGSLEISVGAERGFFTNFGSELISQTLDVFIAIAPIVIIFSLFQKFKLKLPRRQLKRIWKGLGYVFVGLIVFLAGVNAGFMNVGSLIGFALAEQNSIIMLFVVGFSLGFVSILAEPAVSVLTKQIGNVTSGSIKPAAILSTLSIGVGSAILFSTMRVVIEGLELWHFLLPGYLLAVGLSFVVPKVFVGMAFDAGGVASGPMTATFILAFIQGAAQGTPSADILIDGFGMIALVALMPILSLQIFGLIYHLRSIKVNKD</sequence>
<feature type="transmembrane region" description="Helical" evidence="1">
    <location>
        <begin position="116"/>
        <end position="137"/>
    </location>
</feature>
<dbReference type="RefSeq" id="WP_091896194.1">
    <property type="nucleotide sequence ID" value="NZ_FOSJ01000007.1"/>
</dbReference>
<feature type="transmembrane region" description="Helical" evidence="1">
    <location>
        <begin position="368"/>
        <end position="387"/>
    </location>
</feature>
<evidence type="ECO:0000313" key="2">
    <source>
        <dbReference type="EMBL" id="SFK04308.1"/>
    </source>
</evidence>
<feature type="transmembrane region" description="Helical" evidence="1">
    <location>
        <begin position="79"/>
        <end position="96"/>
    </location>
</feature>
<reference evidence="3" key="1">
    <citation type="submission" date="2016-10" db="EMBL/GenBank/DDBJ databases">
        <authorList>
            <person name="Varghese N."/>
            <person name="Submissions S."/>
        </authorList>
    </citation>
    <scope>NUCLEOTIDE SEQUENCE [LARGE SCALE GENOMIC DNA]</scope>
    <source>
        <strain evidence="3">DSM 16108</strain>
    </source>
</reference>
<feature type="transmembrane region" description="Helical" evidence="1">
    <location>
        <begin position="332"/>
        <end position="356"/>
    </location>
</feature>
<keyword evidence="3" id="KW-1185">Reference proteome</keyword>
<keyword evidence="1" id="KW-1133">Transmembrane helix</keyword>
<feature type="transmembrane region" description="Helical" evidence="1">
    <location>
        <begin position="36"/>
        <end position="58"/>
    </location>
</feature>
<evidence type="ECO:0008006" key="4">
    <source>
        <dbReference type="Google" id="ProtNLM"/>
    </source>
</evidence>
<protein>
    <recommendedName>
        <fullName evidence="4">DUF1538 domain-containing protein</fullName>
    </recommendedName>
</protein>
<feature type="transmembrane region" description="Helical" evidence="1">
    <location>
        <begin position="429"/>
        <end position="449"/>
    </location>
</feature>
<feature type="transmembrane region" description="Helical" evidence="1">
    <location>
        <begin position="461"/>
        <end position="483"/>
    </location>
</feature>
<dbReference type="OrthoDB" id="9805989at2"/>
<feature type="transmembrane region" description="Helical" evidence="1">
    <location>
        <begin position="299"/>
        <end position="326"/>
    </location>
</feature>
<dbReference type="Pfam" id="PF07556">
    <property type="entry name" value="DUF1538"/>
    <property type="match status" value="2"/>
</dbReference>